<dbReference type="AlphaFoldDB" id="A0A656JK85"/>
<dbReference type="EMBL" id="AOKF01003698">
    <property type="protein sequence ID" value="EPN33292.1"/>
    <property type="molecule type" value="Genomic_DNA"/>
</dbReference>
<organism evidence="1 2">
    <name type="scientific">Pseudomonas syringae pv. actinidiae ICMP 19096</name>
    <dbReference type="NCBI Taxonomy" id="1194405"/>
    <lineage>
        <taxon>Bacteria</taxon>
        <taxon>Pseudomonadati</taxon>
        <taxon>Pseudomonadota</taxon>
        <taxon>Gammaproteobacteria</taxon>
        <taxon>Pseudomonadales</taxon>
        <taxon>Pseudomonadaceae</taxon>
        <taxon>Pseudomonas</taxon>
        <taxon>Pseudomonas syringae</taxon>
    </lineage>
</organism>
<dbReference type="PANTHER" id="PTHR40094">
    <property type="entry name" value="ALPHA-2-MACROGLOBULIN HOMOLOG"/>
    <property type="match status" value="1"/>
</dbReference>
<comment type="caution">
    <text evidence="1">The sequence shown here is derived from an EMBL/GenBank/DDBJ whole genome shotgun (WGS) entry which is preliminary data.</text>
</comment>
<protein>
    <submittedName>
        <fullName evidence="1">Alpha-2-macroglobulin, N-terminal:Alpha-2-macroglobulin, N-terminal</fullName>
    </submittedName>
</protein>
<proteinExistence type="predicted"/>
<dbReference type="Proteomes" id="UP000018849">
    <property type="component" value="Unassembled WGS sequence"/>
</dbReference>
<dbReference type="PANTHER" id="PTHR40094:SF1">
    <property type="entry name" value="UBIQUITIN DOMAIN-CONTAINING PROTEIN"/>
    <property type="match status" value="1"/>
</dbReference>
<reference evidence="1 2" key="1">
    <citation type="journal article" date="2013" name="PLoS Pathog.">
        <title>Genomic analysis of the Kiwifruit pathogen Pseudomonas syringae pv. actinidiae provides insight into the origins of an emergent plant disease.</title>
        <authorList>
            <person name="McCann H.C."/>
            <person name="Rikkerink E.H."/>
            <person name="Bertels F."/>
            <person name="Fiers M."/>
            <person name="Lu A."/>
            <person name="Rees-George J."/>
            <person name="Andersen M.T."/>
            <person name="Gleave A.P."/>
            <person name="Haubold B."/>
            <person name="Wohlers M.W."/>
            <person name="Guttman D.S."/>
            <person name="Wang P.W."/>
            <person name="Straub C."/>
            <person name="Vanneste J.L."/>
            <person name="Rainey P.B."/>
            <person name="Templeton M.D."/>
        </authorList>
    </citation>
    <scope>NUCLEOTIDE SEQUENCE [LARGE SCALE GENOMIC DNA]</scope>
    <source>
        <strain evidence="1 2">ICMP 19096</strain>
    </source>
</reference>
<dbReference type="InterPro" id="IPR051802">
    <property type="entry name" value="YfhM-like"/>
</dbReference>
<gene>
    <name evidence="1" type="ORF">A245_43775</name>
</gene>
<feature type="non-terminal residue" evidence="1">
    <location>
        <position position="1"/>
    </location>
</feature>
<feature type="non-terminal residue" evidence="1">
    <location>
        <position position="72"/>
    </location>
</feature>
<evidence type="ECO:0000313" key="2">
    <source>
        <dbReference type="Proteomes" id="UP000018849"/>
    </source>
</evidence>
<dbReference type="GO" id="GO:0004866">
    <property type="term" value="F:endopeptidase inhibitor activity"/>
    <property type="evidence" value="ECO:0007669"/>
    <property type="project" value="TreeGrafter"/>
</dbReference>
<sequence>PEKMRPKQPLKLKVVAKNADGSVPKQVHVLVSAVDVGILNITSYATPDPFASLFGRKQYGADQLDIYGQLIE</sequence>
<evidence type="ECO:0000313" key="1">
    <source>
        <dbReference type="EMBL" id="EPN33292.1"/>
    </source>
</evidence>
<name>A0A656JK85_PSESF</name>
<accession>A0A656JK85</accession>